<dbReference type="RefSeq" id="WP_110375537.1">
    <property type="nucleotide sequence ID" value="NZ_JAHBRY010000001.1"/>
</dbReference>
<dbReference type="Gene3D" id="1.10.10.10">
    <property type="entry name" value="Winged helix-like DNA-binding domain superfamily/Winged helix DNA-binding domain"/>
    <property type="match status" value="1"/>
</dbReference>
<dbReference type="PANTHER" id="PTHR39168">
    <property type="entry name" value="TRANSCRIPTIONAL REGULATOR-RELATED"/>
    <property type="match status" value="1"/>
</dbReference>
<dbReference type="SUPFAM" id="SSF46785">
    <property type="entry name" value="Winged helix' DNA-binding domain"/>
    <property type="match status" value="1"/>
</dbReference>
<dbReference type="AlphaFoldDB" id="A0A2V3U5L3"/>
<dbReference type="GO" id="GO:0003700">
    <property type="term" value="F:DNA-binding transcription factor activity"/>
    <property type="evidence" value="ECO:0007669"/>
    <property type="project" value="InterPro"/>
</dbReference>
<evidence type="ECO:0000313" key="3">
    <source>
        <dbReference type="Proteomes" id="UP000248021"/>
    </source>
</evidence>
<dbReference type="Pfam" id="PF12840">
    <property type="entry name" value="HTH_20"/>
    <property type="match status" value="1"/>
</dbReference>
<dbReference type="GO" id="GO:0010288">
    <property type="term" value="P:response to lead ion"/>
    <property type="evidence" value="ECO:0007669"/>
    <property type="project" value="TreeGrafter"/>
</dbReference>
<dbReference type="InterPro" id="IPR001845">
    <property type="entry name" value="HTH_ArsR_DNA-bd_dom"/>
</dbReference>
<gene>
    <name evidence="2" type="ORF">C7450_106442</name>
</gene>
<dbReference type="SMART" id="SM00418">
    <property type="entry name" value="HTH_ARSR"/>
    <property type="match status" value="1"/>
</dbReference>
<reference evidence="2 3" key="1">
    <citation type="submission" date="2018-05" db="EMBL/GenBank/DDBJ databases">
        <title>Genomic Encyclopedia of Type Strains, Phase IV (KMG-IV): sequencing the most valuable type-strain genomes for metagenomic binning, comparative biology and taxonomic classification.</title>
        <authorList>
            <person name="Goeker M."/>
        </authorList>
    </citation>
    <scope>NUCLEOTIDE SEQUENCE [LARGE SCALE GENOMIC DNA]</scope>
    <source>
        <strain evidence="2 3">DSM 6462</strain>
    </source>
</reference>
<dbReference type="InterPro" id="IPR011991">
    <property type="entry name" value="ArsR-like_HTH"/>
</dbReference>
<evidence type="ECO:0000313" key="2">
    <source>
        <dbReference type="EMBL" id="PXW58260.1"/>
    </source>
</evidence>
<dbReference type="PANTHER" id="PTHR39168:SF1">
    <property type="entry name" value="TRANSCRIPTIONAL REGULATORY PROTEIN"/>
    <property type="match status" value="1"/>
</dbReference>
<dbReference type="GO" id="GO:0032791">
    <property type="term" value="F:lead ion binding"/>
    <property type="evidence" value="ECO:0007669"/>
    <property type="project" value="TreeGrafter"/>
</dbReference>
<feature type="domain" description="HTH arsR-type" evidence="1">
    <location>
        <begin position="1"/>
        <end position="94"/>
    </location>
</feature>
<protein>
    <submittedName>
        <fullName evidence="2">ArsR family transcriptional regulator</fullName>
    </submittedName>
</protein>
<dbReference type="CDD" id="cd00090">
    <property type="entry name" value="HTH_ARSR"/>
    <property type="match status" value="1"/>
</dbReference>
<evidence type="ECO:0000259" key="1">
    <source>
        <dbReference type="PROSITE" id="PS50987"/>
    </source>
</evidence>
<accession>A0A2V3U5L3</accession>
<dbReference type="GO" id="GO:0097063">
    <property type="term" value="F:cadmium ion sensor activity"/>
    <property type="evidence" value="ECO:0007669"/>
    <property type="project" value="TreeGrafter"/>
</dbReference>
<keyword evidence="3" id="KW-1185">Reference proteome</keyword>
<dbReference type="EMBL" id="QJJK01000006">
    <property type="protein sequence ID" value="PXW58260.1"/>
    <property type="molecule type" value="Genomic_DNA"/>
</dbReference>
<proteinExistence type="predicted"/>
<dbReference type="Proteomes" id="UP000248021">
    <property type="component" value="Unassembled WGS sequence"/>
</dbReference>
<comment type="caution">
    <text evidence="2">The sequence shown here is derived from an EMBL/GenBank/DDBJ whole genome shotgun (WGS) entry which is preliminary data.</text>
</comment>
<organism evidence="2 3">
    <name type="scientific">Chelatococcus asaccharovorans</name>
    <dbReference type="NCBI Taxonomy" id="28210"/>
    <lineage>
        <taxon>Bacteria</taxon>
        <taxon>Pseudomonadati</taxon>
        <taxon>Pseudomonadota</taxon>
        <taxon>Alphaproteobacteria</taxon>
        <taxon>Hyphomicrobiales</taxon>
        <taxon>Chelatococcaceae</taxon>
        <taxon>Chelatococcus</taxon>
    </lineage>
</organism>
<dbReference type="PROSITE" id="PS50987">
    <property type="entry name" value="HTH_ARSR_2"/>
    <property type="match status" value="1"/>
</dbReference>
<dbReference type="InterPro" id="IPR036388">
    <property type="entry name" value="WH-like_DNA-bd_sf"/>
</dbReference>
<dbReference type="GO" id="GO:0046686">
    <property type="term" value="P:response to cadmium ion"/>
    <property type="evidence" value="ECO:0007669"/>
    <property type="project" value="TreeGrafter"/>
</dbReference>
<dbReference type="InterPro" id="IPR052543">
    <property type="entry name" value="HTH_Metal-responsive_Reg"/>
</dbReference>
<sequence>MSAQTHLAQIGALVGDPTRANILLALMDGQARTAKELAFLARVGAPTASAHLAKLVDGGLLTAVAQGRHRYYRIASPDIGRMIEVMLGFAGTIAGSAARPLRRAGPADERMRAARTCYDHIAGRLGVAIADAMQGAGHVVLEDGAGRLTSSGHVFLLRLGVDLDEGRSGRILCRPCLDWSERRFHLAGQVGKALCNHCLRLGWVERTRDSRALAITPTGQAAFQTFFGIAACDADPQPAEHRAEATPSPVT</sequence>
<dbReference type="OrthoDB" id="9797716at2"/>
<dbReference type="PRINTS" id="PR00778">
    <property type="entry name" value="HTHARSR"/>
</dbReference>
<dbReference type="GO" id="GO:0003677">
    <property type="term" value="F:DNA binding"/>
    <property type="evidence" value="ECO:0007669"/>
    <property type="project" value="TreeGrafter"/>
</dbReference>
<dbReference type="InterPro" id="IPR036390">
    <property type="entry name" value="WH_DNA-bd_sf"/>
</dbReference>
<name>A0A2V3U5L3_9HYPH</name>